<gene>
    <name evidence="1" type="ORF">C4D60_Mb06t32330</name>
</gene>
<reference evidence="1 2" key="1">
    <citation type="journal article" date="2019" name="Nat. Plants">
        <title>Genome sequencing of Musa balbisiana reveals subgenome evolution and function divergence in polyploid bananas.</title>
        <authorList>
            <person name="Yao X."/>
        </authorList>
    </citation>
    <scope>NUCLEOTIDE SEQUENCE [LARGE SCALE GENOMIC DNA]</scope>
    <source>
        <strain evidence="2">cv. DH-PKW</strain>
        <tissue evidence="1">Leaves</tissue>
    </source>
</reference>
<dbReference type="GO" id="GO:0016787">
    <property type="term" value="F:hydrolase activity"/>
    <property type="evidence" value="ECO:0007669"/>
    <property type="project" value="InterPro"/>
</dbReference>
<proteinExistence type="predicted"/>
<dbReference type="EMBL" id="PYDT01000009">
    <property type="protein sequence ID" value="THU51562.1"/>
    <property type="molecule type" value="Genomic_DNA"/>
</dbReference>
<dbReference type="InterPro" id="IPR036412">
    <property type="entry name" value="HAD-like_sf"/>
</dbReference>
<keyword evidence="2" id="KW-1185">Reference proteome</keyword>
<dbReference type="InterPro" id="IPR023198">
    <property type="entry name" value="PGP-like_dom2"/>
</dbReference>
<comment type="caution">
    <text evidence="1">The sequence shown here is derived from an EMBL/GenBank/DDBJ whole genome shotgun (WGS) entry which is preliminary data.</text>
</comment>
<dbReference type="PANTHER" id="PTHR42896">
    <property type="entry name" value="XYLULOSE-1,5-BISPHOSPHATE (XUBP) PHOSPHATASE"/>
    <property type="match status" value="1"/>
</dbReference>
<evidence type="ECO:0000313" key="1">
    <source>
        <dbReference type="EMBL" id="THU51562.1"/>
    </source>
</evidence>
<dbReference type="InterPro" id="IPR044999">
    <property type="entry name" value="CbbY-like"/>
</dbReference>
<accession>A0A4S8IUR4</accession>
<dbReference type="Gene3D" id="1.10.150.240">
    <property type="entry name" value="Putative phosphatase, domain 2"/>
    <property type="match status" value="1"/>
</dbReference>
<name>A0A4S8IUR4_MUSBA</name>
<evidence type="ECO:0000313" key="2">
    <source>
        <dbReference type="Proteomes" id="UP000317650"/>
    </source>
</evidence>
<dbReference type="Proteomes" id="UP000317650">
    <property type="component" value="Chromosome 6"/>
</dbReference>
<dbReference type="SUPFAM" id="SSF56784">
    <property type="entry name" value="HAD-like"/>
    <property type="match status" value="1"/>
</dbReference>
<evidence type="ECO:0008006" key="3">
    <source>
        <dbReference type="Google" id="ProtNLM"/>
    </source>
</evidence>
<dbReference type="AlphaFoldDB" id="A0A4S8IUR4"/>
<dbReference type="InterPro" id="IPR023214">
    <property type="entry name" value="HAD_sf"/>
</dbReference>
<sequence>MKEDEPPVAASRINLRLSFPLPFSCDPAFPPRPMAAAAVARCLVLSGSLPASPVAWHDVPKNPSPSPPPSLPCVAGFCRGSVGFPTCKNAKSPRFSSSRRFSSSDLQDSKPAQDLALLLEVEGVIADIYRLGNRQAFNVAFQKLGLDCANWTEPIYADLSRKAAGDEERMLILFFNRIGWPASLPTNEKEAFMKRVLREKQKALEDFSTSSSLTLRPGVENFIDDALNEGLPVVLLIAYSKYGDKACRSIIEKLGQERLSKVKIVGKEEVKESLYGQLVLGKGVSSSLEELLAKEVQKAASMEKQRIAQDVASILKLSVDIDISSPESLENIIVTLRAGAEYTGLPVDNCVLIAGSQSGVYGAERIGMPCVVIRSGATARAEFRSAKAVMDAFGGADLTLSKLRRKKWS</sequence>
<dbReference type="Gene3D" id="3.40.50.1000">
    <property type="entry name" value="HAD superfamily/HAD-like"/>
    <property type="match status" value="2"/>
</dbReference>
<organism evidence="1 2">
    <name type="scientific">Musa balbisiana</name>
    <name type="common">Banana</name>
    <dbReference type="NCBI Taxonomy" id="52838"/>
    <lineage>
        <taxon>Eukaryota</taxon>
        <taxon>Viridiplantae</taxon>
        <taxon>Streptophyta</taxon>
        <taxon>Embryophyta</taxon>
        <taxon>Tracheophyta</taxon>
        <taxon>Spermatophyta</taxon>
        <taxon>Magnoliopsida</taxon>
        <taxon>Liliopsida</taxon>
        <taxon>Zingiberales</taxon>
        <taxon>Musaceae</taxon>
        <taxon>Musa</taxon>
    </lineage>
</organism>
<dbReference type="PANTHER" id="PTHR42896:SF3">
    <property type="entry name" value="PROTEIN, PUTATIVE, EXPRESSED-RELATED"/>
    <property type="match status" value="1"/>
</dbReference>
<protein>
    <recommendedName>
        <fullName evidence="3">CBBY-like protein</fullName>
    </recommendedName>
</protein>